<evidence type="ECO:0000313" key="3">
    <source>
        <dbReference type="EMBL" id="BCX47574.1"/>
    </source>
</evidence>
<dbReference type="Proteomes" id="UP001374893">
    <property type="component" value="Chromosome"/>
</dbReference>
<dbReference type="EMBL" id="AP024702">
    <property type="protein sequence ID" value="BCX47574.1"/>
    <property type="molecule type" value="Genomic_DNA"/>
</dbReference>
<proteinExistence type="predicted"/>
<evidence type="ECO:0008006" key="5">
    <source>
        <dbReference type="Google" id="ProtNLM"/>
    </source>
</evidence>
<organism evidence="3 4">
    <name type="scientific">Haloferula helveola</name>
    <dbReference type="NCBI Taxonomy" id="490095"/>
    <lineage>
        <taxon>Bacteria</taxon>
        <taxon>Pseudomonadati</taxon>
        <taxon>Verrucomicrobiota</taxon>
        <taxon>Verrucomicrobiia</taxon>
        <taxon>Verrucomicrobiales</taxon>
        <taxon>Verrucomicrobiaceae</taxon>
        <taxon>Haloferula</taxon>
    </lineage>
</organism>
<sequence length="156" mass="16606">MKALRFGLIPVTAIALASCTAYQQQGALIGGIAGGLAGAAFGDDHQDVIAGAAVGAGLGTGAAAIHEDSVRRRNYQQYGIPPEQQGRPQPPRQQTRPPTQQTRPAPQQSDYPTAQRTTNPDEVLSPYPPHNRINVQGYRSGQLVKDPNTGEIFRVP</sequence>
<evidence type="ECO:0000256" key="2">
    <source>
        <dbReference type="SAM" id="SignalP"/>
    </source>
</evidence>
<dbReference type="PROSITE" id="PS51257">
    <property type="entry name" value="PROKAR_LIPOPROTEIN"/>
    <property type="match status" value="1"/>
</dbReference>
<evidence type="ECO:0000256" key="1">
    <source>
        <dbReference type="SAM" id="MobiDB-lite"/>
    </source>
</evidence>
<reference evidence="3 4" key="1">
    <citation type="submission" date="2021-06" db="EMBL/GenBank/DDBJ databases">
        <title>Complete genome of Haloferula helveola possessing various polysaccharide degrading enzymes.</title>
        <authorList>
            <person name="Takami H."/>
            <person name="Huang C."/>
            <person name="Hamasaki K."/>
        </authorList>
    </citation>
    <scope>NUCLEOTIDE SEQUENCE [LARGE SCALE GENOMIC DNA]</scope>
    <source>
        <strain evidence="3 4">CN-1</strain>
    </source>
</reference>
<protein>
    <recommendedName>
        <fullName evidence="5">Glycine zipper domain-containing protein</fullName>
    </recommendedName>
</protein>
<feature type="region of interest" description="Disordered" evidence="1">
    <location>
        <begin position="72"/>
        <end position="156"/>
    </location>
</feature>
<keyword evidence="4" id="KW-1185">Reference proteome</keyword>
<feature type="signal peptide" evidence="2">
    <location>
        <begin position="1"/>
        <end position="23"/>
    </location>
</feature>
<keyword evidence="2" id="KW-0732">Signal</keyword>
<feature type="compositionally biased region" description="Low complexity" evidence="1">
    <location>
        <begin position="81"/>
        <end position="108"/>
    </location>
</feature>
<gene>
    <name evidence="3" type="ORF">HAHE_14820</name>
</gene>
<dbReference type="RefSeq" id="WP_338689841.1">
    <property type="nucleotide sequence ID" value="NZ_AP024702.1"/>
</dbReference>
<evidence type="ECO:0000313" key="4">
    <source>
        <dbReference type="Proteomes" id="UP001374893"/>
    </source>
</evidence>
<feature type="compositionally biased region" description="Polar residues" evidence="1">
    <location>
        <begin position="109"/>
        <end position="120"/>
    </location>
</feature>
<accession>A0ABM7R8X9</accession>
<name>A0ABM7R8X9_9BACT</name>
<feature type="chain" id="PRO_5045160045" description="Glycine zipper domain-containing protein" evidence="2">
    <location>
        <begin position="24"/>
        <end position="156"/>
    </location>
</feature>